<evidence type="ECO:0000313" key="2">
    <source>
        <dbReference type="Proteomes" id="UP001334084"/>
    </source>
</evidence>
<dbReference type="RefSeq" id="XP_065329138.1">
    <property type="nucleotide sequence ID" value="XM_065473066.1"/>
</dbReference>
<dbReference type="Proteomes" id="UP001334084">
    <property type="component" value="Chromosome 3"/>
</dbReference>
<dbReference type="EMBL" id="CP142728">
    <property type="protein sequence ID" value="WUR02993.1"/>
    <property type="molecule type" value="Genomic_DNA"/>
</dbReference>
<dbReference type="KEGG" id="vnx:VNE69_03206"/>
<reference evidence="1" key="1">
    <citation type="journal article" date="2024" name="BMC Genomics">
        <title>Functional annotation of a divergent genome using sequence and structure-based similarity.</title>
        <authorList>
            <person name="Svedberg D."/>
            <person name="Winiger R.R."/>
            <person name="Berg A."/>
            <person name="Sharma H."/>
            <person name="Tellgren-Roth C."/>
            <person name="Debrunner-Vossbrinck B.A."/>
            <person name="Vossbrinck C.R."/>
            <person name="Barandun J."/>
        </authorList>
    </citation>
    <scope>NUCLEOTIDE SEQUENCE</scope>
    <source>
        <strain evidence="1">Illinois isolate</strain>
    </source>
</reference>
<dbReference type="AlphaFoldDB" id="A0AAX4JAN7"/>
<protein>
    <submittedName>
        <fullName evidence="1">Uncharacterized protein</fullName>
    </submittedName>
</protein>
<gene>
    <name evidence="1" type="ORF">VNE69_03206</name>
</gene>
<accession>A0AAX4JAN7</accession>
<evidence type="ECO:0000313" key="1">
    <source>
        <dbReference type="EMBL" id="WUR02993.1"/>
    </source>
</evidence>
<keyword evidence="2" id="KW-1185">Reference proteome</keyword>
<dbReference type="GeneID" id="90540802"/>
<sequence length="112" mass="13520">MKVYKKDTKLIFTNSINQCLKDLNFIIQKIEDKNNDLFPVNEISNFIKNCKEVTKDSEDLMIPKEYLDFTKENKEVLRYFIEKEREVNKNKEISDSRENIIKEYLKGIEKYI</sequence>
<name>A0AAX4JAN7_9MICR</name>
<organism evidence="1 2">
    <name type="scientific">Vairimorpha necatrix</name>
    <dbReference type="NCBI Taxonomy" id="6039"/>
    <lineage>
        <taxon>Eukaryota</taxon>
        <taxon>Fungi</taxon>
        <taxon>Fungi incertae sedis</taxon>
        <taxon>Microsporidia</taxon>
        <taxon>Nosematidae</taxon>
        <taxon>Vairimorpha</taxon>
    </lineage>
</organism>
<proteinExistence type="predicted"/>